<evidence type="ECO:0000256" key="2">
    <source>
        <dbReference type="ARBA" id="ARBA00005695"/>
    </source>
</evidence>
<evidence type="ECO:0000313" key="7">
    <source>
        <dbReference type="EMBL" id="PWE54944.1"/>
    </source>
</evidence>
<accession>A0A2U2DNS6</accession>
<dbReference type="InterPro" id="IPR030678">
    <property type="entry name" value="Peptide/Ni-bd"/>
</dbReference>
<keyword evidence="4 5" id="KW-0732">Signal</keyword>
<comment type="similarity">
    <text evidence="2">Belongs to the bacterial solute-binding protein 5 family.</text>
</comment>
<dbReference type="PANTHER" id="PTHR30290">
    <property type="entry name" value="PERIPLASMIC BINDING COMPONENT OF ABC TRANSPORTER"/>
    <property type="match status" value="1"/>
</dbReference>
<evidence type="ECO:0000256" key="3">
    <source>
        <dbReference type="ARBA" id="ARBA00022448"/>
    </source>
</evidence>
<dbReference type="GO" id="GO:0015833">
    <property type="term" value="P:peptide transport"/>
    <property type="evidence" value="ECO:0007669"/>
    <property type="project" value="TreeGrafter"/>
</dbReference>
<proteinExistence type="inferred from homology"/>
<comment type="caution">
    <text evidence="7">The sequence shown here is derived from an EMBL/GenBank/DDBJ whole genome shotgun (WGS) entry which is preliminary data.</text>
</comment>
<dbReference type="AlphaFoldDB" id="A0A2U2DNS6"/>
<protein>
    <submittedName>
        <fullName evidence="7">4-phytase</fullName>
    </submittedName>
</protein>
<reference evidence="7 8" key="1">
    <citation type="submission" date="2018-05" db="EMBL/GenBank/DDBJ databases">
        <title>The draft genome of strain NS-104.</title>
        <authorList>
            <person name="Hang P."/>
            <person name="Jiang J."/>
        </authorList>
    </citation>
    <scope>NUCLEOTIDE SEQUENCE [LARGE SCALE GENOMIC DNA]</scope>
    <source>
        <strain evidence="7 8">NS-104</strain>
    </source>
</reference>
<organism evidence="7 8">
    <name type="scientific">Metarhizobium album</name>
    <dbReference type="NCBI Taxonomy" id="2182425"/>
    <lineage>
        <taxon>Bacteria</taxon>
        <taxon>Pseudomonadati</taxon>
        <taxon>Pseudomonadota</taxon>
        <taxon>Alphaproteobacteria</taxon>
        <taxon>Hyphomicrobiales</taxon>
        <taxon>Rhizobiaceae</taxon>
        <taxon>Metarhizobium</taxon>
    </lineage>
</organism>
<dbReference type="GO" id="GO:1904680">
    <property type="term" value="F:peptide transmembrane transporter activity"/>
    <property type="evidence" value="ECO:0007669"/>
    <property type="project" value="TreeGrafter"/>
</dbReference>
<name>A0A2U2DNS6_9HYPH</name>
<evidence type="ECO:0000313" key="8">
    <source>
        <dbReference type="Proteomes" id="UP000245252"/>
    </source>
</evidence>
<dbReference type="PIRSF" id="PIRSF002741">
    <property type="entry name" value="MppA"/>
    <property type="match status" value="1"/>
</dbReference>
<dbReference type="Gene3D" id="3.40.190.10">
    <property type="entry name" value="Periplasmic binding protein-like II"/>
    <property type="match status" value="1"/>
</dbReference>
<dbReference type="SUPFAM" id="SSF53850">
    <property type="entry name" value="Periplasmic binding protein-like II"/>
    <property type="match status" value="1"/>
</dbReference>
<evidence type="ECO:0000259" key="6">
    <source>
        <dbReference type="Pfam" id="PF00496"/>
    </source>
</evidence>
<dbReference type="PANTHER" id="PTHR30290:SF9">
    <property type="entry name" value="OLIGOPEPTIDE-BINDING PROTEIN APPA"/>
    <property type="match status" value="1"/>
</dbReference>
<dbReference type="OrthoDB" id="9801912at2"/>
<dbReference type="GO" id="GO:0030288">
    <property type="term" value="C:outer membrane-bounded periplasmic space"/>
    <property type="evidence" value="ECO:0007669"/>
    <property type="project" value="UniProtKB-ARBA"/>
</dbReference>
<dbReference type="Proteomes" id="UP000245252">
    <property type="component" value="Unassembled WGS sequence"/>
</dbReference>
<dbReference type="RefSeq" id="WP_109459744.1">
    <property type="nucleotide sequence ID" value="NZ_QFBC01000008.1"/>
</dbReference>
<feature type="signal peptide" evidence="5">
    <location>
        <begin position="1"/>
        <end position="29"/>
    </location>
</feature>
<feature type="chain" id="PRO_5015662448" evidence="5">
    <location>
        <begin position="30"/>
        <end position="527"/>
    </location>
</feature>
<keyword evidence="3" id="KW-0813">Transport</keyword>
<dbReference type="EMBL" id="QFBC01000008">
    <property type="protein sequence ID" value="PWE54944.1"/>
    <property type="molecule type" value="Genomic_DNA"/>
</dbReference>
<evidence type="ECO:0000256" key="5">
    <source>
        <dbReference type="SAM" id="SignalP"/>
    </source>
</evidence>
<evidence type="ECO:0000256" key="4">
    <source>
        <dbReference type="ARBA" id="ARBA00022729"/>
    </source>
</evidence>
<dbReference type="InterPro" id="IPR039424">
    <property type="entry name" value="SBP_5"/>
</dbReference>
<sequence>MKSLALRKTLAAAGISLAALLANHGASLAQEAVFVIATNEVGAPTYNPIKASNLNIATTLLFDRLVSQDADLSFHPWLAESWEEAPDGMSWIFHLKKGVKFHNGEPFNAETIAKWLELFKASENAYMTKAIAKVEVIDDATVKFVMSNPEPNLLYNFSSSYLSIIEPKSFVELGDNYGVTEVYGTGPFKLESFVVGQETVLVRNDDYAWASPLAKNRGPAKIAKLTLREIAEDSTAFLELKSGGVDMLLGVPTDFLTEIKAQDNLEVLTLPGQDVAYMPINVTKEPFTDIKVREAAAKAINQKEILDSVYGGVGEVANTFLISALPEADIDAKYKISYDPDRSNALLDEAGWAKGADGIRAKDGKPLKVSLWTQSDSSFRRLTEVVQAELKAVGIDSEITTFDSSSIRDQYKSGNQQLAIRSYNWDNADIIDWFFGGDRLGYPNVSMFNDPKAEELRAKAMTGSKNMAERIQNFKAYHEYVLSQFPMAPIYQPVTSVSYNKDRLVLPAEIHAPSVGATVIMDIEVKE</sequence>
<gene>
    <name evidence="7" type="ORF">DEM27_18590</name>
</gene>
<dbReference type="InterPro" id="IPR023765">
    <property type="entry name" value="SBP_5_CS"/>
</dbReference>
<comment type="subcellular location">
    <subcellularLocation>
        <location evidence="1">Periplasm</location>
    </subcellularLocation>
</comment>
<feature type="domain" description="Solute-binding protein family 5" evidence="6">
    <location>
        <begin position="74"/>
        <end position="429"/>
    </location>
</feature>
<evidence type="ECO:0000256" key="1">
    <source>
        <dbReference type="ARBA" id="ARBA00004418"/>
    </source>
</evidence>
<dbReference type="Gene3D" id="3.10.105.10">
    <property type="entry name" value="Dipeptide-binding Protein, Domain 3"/>
    <property type="match status" value="1"/>
</dbReference>
<keyword evidence="8" id="KW-1185">Reference proteome</keyword>
<dbReference type="PROSITE" id="PS01040">
    <property type="entry name" value="SBP_BACTERIAL_5"/>
    <property type="match status" value="1"/>
</dbReference>
<dbReference type="InterPro" id="IPR000914">
    <property type="entry name" value="SBP_5_dom"/>
</dbReference>
<dbReference type="Pfam" id="PF00496">
    <property type="entry name" value="SBP_bac_5"/>
    <property type="match status" value="1"/>
</dbReference>
<dbReference type="GO" id="GO:0043190">
    <property type="term" value="C:ATP-binding cassette (ABC) transporter complex"/>
    <property type="evidence" value="ECO:0007669"/>
    <property type="project" value="InterPro"/>
</dbReference>